<dbReference type="Pfam" id="PF01926">
    <property type="entry name" value="MMR_HSR1"/>
    <property type="match status" value="1"/>
</dbReference>
<comment type="caution">
    <text evidence="2">The sequence shown here is derived from an EMBL/GenBank/DDBJ whole genome shotgun (WGS) entry which is preliminary data.</text>
</comment>
<evidence type="ECO:0000259" key="1">
    <source>
        <dbReference type="Pfam" id="PF01926"/>
    </source>
</evidence>
<gene>
    <name evidence="2" type="ORF">EV702DRAFT_623371</name>
</gene>
<accession>A0A9P6ZMX5</accession>
<dbReference type="GO" id="GO:0005525">
    <property type="term" value="F:GTP binding"/>
    <property type="evidence" value="ECO:0007669"/>
    <property type="project" value="InterPro"/>
</dbReference>
<dbReference type="OrthoDB" id="8954335at2759"/>
<evidence type="ECO:0000313" key="3">
    <source>
        <dbReference type="Proteomes" id="UP000714275"/>
    </source>
</evidence>
<dbReference type="SUPFAM" id="SSF52540">
    <property type="entry name" value="P-loop containing nucleoside triphosphate hydrolases"/>
    <property type="match status" value="1"/>
</dbReference>
<organism evidence="2 3">
    <name type="scientific">Suillus placidus</name>
    <dbReference type="NCBI Taxonomy" id="48579"/>
    <lineage>
        <taxon>Eukaryota</taxon>
        <taxon>Fungi</taxon>
        <taxon>Dikarya</taxon>
        <taxon>Basidiomycota</taxon>
        <taxon>Agaricomycotina</taxon>
        <taxon>Agaricomycetes</taxon>
        <taxon>Agaricomycetidae</taxon>
        <taxon>Boletales</taxon>
        <taxon>Suillineae</taxon>
        <taxon>Suillaceae</taxon>
        <taxon>Suillus</taxon>
    </lineage>
</organism>
<evidence type="ECO:0000313" key="2">
    <source>
        <dbReference type="EMBL" id="KAG1772467.1"/>
    </source>
</evidence>
<name>A0A9P6ZMX5_9AGAM</name>
<reference evidence="2" key="1">
    <citation type="journal article" date="2020" name="New Phytol.">
        <title>Comparative genomics reveals dynamic genome evolution in host specialist ectomycorrhizal fungi.</title>
        <authorList>
            <person name="Lofgren L.A."/>
            <person name="Nguyen N.H."/>
            <person name="Vilgalys R."/>
            <person name="Ruytinx J."/>
            <person name="Liao H.L."/>
            <person name="Branco S."/>
            <person name="Kuo A."/>
            <person name="LaButti K."/>
            <person name="Lipzen A."/>
            <person name="Andreopoulos W."/>
            <person name="Pangilinan J."/>
            <person name="Riley R."/>
            <person name="Hundley H."/>
            <person name="Na H."/>
            <person name="Barry K."/>
            <person name="Grigoriev I.V."/>
            <person name="Stajich J.E."/>
            <person name="Kennedy P.G."/>
        </authorList>
    </citation>
    <scope>NUCLEOTIDE SEQUENCE</scope>
    <source>
        <strain evidence="2">DOB743</strain>
    </source>
</reference>
<dbReference type="Proteomes" id="UP000714275">
    <property type="component" value="Unassembled WGS sequence"/>
</dbReference>
<protein>
    <recommendedName>
        <fullName evidence="1">G domain-containing protein</fullName>
    </recommendedName>
</protein>
<dbReference type="CDD" id="cd00882">
    <property type="entry name" value="Ras_like_GTPase"/>
    <property type="match status" value="1"/>
</dbReference>
<keyword evidence="3" id="KW-1185">Reference proteome</keyword>
<dbReference type="InterPro" id="IPR027417">
    <property type="entry name" value="P-loop_NTPase"/>
</dbReference>
<dbReference type="Gene3D" id="3.40.50.300">
    <property type="entry name" value="P-loop containing nucleotide triphosphate hydrolases"/>
    <property type="match status" value="1"/>
</dbReference>
<dbReference type="InterPro" id="IPR006073">
    <property type="entry name" value="GTP-bd"/>
</dbReference>
<proteinExistence type="predicted"/>
<feature type="domain" description="G" evidence="1">
    <location>
        <begin position="6"/>
        <end position="105"/>
    </location>
</feature>
<dbReference type="AlphaFoldDB" id="A0A9P6ZMX5"/>
<sequence>MSSHRNVVIIGQSGVGKSSIINMLCPRANAPTSNDTFGCTRIEQEYECDLGQQQSCRVHDTIGLEEGQWGFLPDKRAQKRLKTYLRTKEPQLVVYCMPGNRGCLKKSHGRNYKKFKSAVGNNVRVVVVVTGLENFEGPLESWWTNNERELQNLGIPSNARHACITALPKAELEREKRFLYDRSCEDVKTLIRNNLPRIRIL</sequence>
<dbReference type="EMBL" id="JABBWD010000053">
    <property type="protein sequence ID" value="KAG1772467.1"/>
    <property type="molecule type" value="Genomic_DNA"/>
</dbReference>